<name>A0A345YQ54_9MICO</name>
<evidence type="ECO:0000313" key="2">
    <source>
        <dbReference type="EMBL" id="AXK46056.1"/>
    </source>
</evidence>
<evidence type="ECO:0000313" key="3">
    <source>
        <dbReference type="EMBL" id="RRR23796.1"/>
    </source>
</evidence>
<dbReference type="InterPro" id="IPR017938">
    <property type="entry name" value="Riboflavin_synthase-like_b-brl"/>
</dbReference>
<gene>
    <name evidence="2" type="ORF">DWV08_10835</name>
    <name evidence="3" type="ORF">DXU92_02585</name>
</gene>
<dbReference type="SUPFAM" id="SSF63380">
    <property type="entry name" value="Riboflavin synthase domain-like"/>
    <property type="match status" value="1"/>
</dbReference>
<dbReference type="Gene3D" id="3.40.50.80">
    <property type="entry name" value="Nucleotide-binding domain of ferredoxin-NADP reductase (FNR) module"/>
    <property type="match status" value="1"/>
</dbReference>
<proteinExistence type="predicted"/>
<dbReference type="InterPro" id="IPR039374">
    <property type="entry name" value="SIP_fam"/>
</dbReference>
<dbReference type="Gene3D" id="2.40.30.10">
    <property type="entry name" value="Translation factors"/>
    <property type="match status" value="1"/>
</dbReference>
<dbReference type="PANTHER" id="PTHR30157">
    <property type="entry name" value="FERRIC REDUCTASE, NADPH-DEPENDENT"/>
    <property type="match status" value="1"/>
</dbReference>
<dbReference type="OrthoDB" id="9814826at2"/>
<dbReference type="InterPro" id="IPR013113">
    <property type="entry name" value="SIP_FAD-bd"/>
</dbReference>
<protein>
    <submittedName>
        <fullName evidence="3">Siderophore-interacting protein</fullName>
    </submittedName>
</protein>
<reference evidence="3 5" key="2">
    <citation type="submission" date="2018-08" db="EMBL/GenBank/DDBJ databases">
        <title>Brachybacterium saurashtrense DSM 23186.</title>
        <authorList>
            <person name="Li Y."/>
        </authorList>
    </citation>
    <scope>NUCLEOTIDE SEQUENCE [LARGE SCALE GENOMIC DNA]</scope>
    <source>
        <strain evidence="3 5">DSM 23186</strain>
    </source>
</reference>
<dbReference type="CDD" id="cd06193">
    <property type="entry name" value="siderophore_interacting"/>
    <property type="match status" value="1"/>
</dbReference>
<dbReference type="InterPro" id="IPR039261">
    <property type="entry name" value="FNR_nucleotide-bd"/>
</dbReference>
<dbReference type="Proteomes" id="UP000254236">
    <property type="component" value="Chromosome"/>
</dbReference>
<dbReference type="InterPro" id="IPR017927">
    <property type="entry name" value="FAD-bd_FR_type"/>
</dbReference>
<evidence type="ECO:0000313" key="4">
    <source>
        <dbReference type="Proteomes" id="UP000254236"/>
    </source>
</evidence>
<dbReference type="Pfam" id="PF04954">
    <property type="entry name" value="SIP"/>
    <property type="match status" value="1"/>
</dbReference>
<dbReference type="KEGG" id="bsau:DWV08_10835"/>
<accession>A0A345YQ54</accession>
<feature type="domain" description="FAD-binding FR-type" evidence="1">
    <location>
        <begin position="25"/>
        <end position="152"/>
    </location>
</feature>
<evidence type="ECO:0000259" key="1">
    <source>
        <dbReference type="PROSITE" id="PS51384"/>
    </source>
</evidence>
<dbReference type="EMBL" id="CP031356">
    <property type="protein sequence ID" value="AXK46056.1"/>
    <property type="molecule type" value="Genomic_DNA"/>
</dbReference>
<dbReference type="GO" id="GO:0016491">
    <property type="term" value="F:oxidoreductase activity"/>
    <property type="evidence" value="ECO:0007669"/>
    <property type="project" value="InterPro"/>
</dbReference>
<dbReference type="PROSITE" id="PS51384">
    <property type="entry name" value="FAD_FR"/>
    <property type="match status" value="1"/>
</dbReference>
<dbReference type="InterPro" id="IPR007037">
    <property type="entry name" value="SIP_rossman_dom"/>
</dbReference>
<keyword evidence="4" id="KW-1185">Reference proteome</keyword>
<dbReference type="RefSeq" id="WP_115413797.1">
    <property type="nucleotide sequence ID" value="NZ_CP031356.1"/>
</dbReference>
<reference evidence="2 4" key="1">
    <citation type="submission" date="2018-07" db="EMBL/GenBank/DDBJ databases">
        <title>Brachybacterium saurashtrense DSM 23186 genome sequence.</title>
        <authorList>
            <person name="Guo L."/>
        </authorList>
    </citation>
    <scope>NUCLEOTIDE SEQUENCE [LARGE SCALE GENOMIC DNA]</scope>
    <source>
        <strain evidence="2 4">DSM 23186</strain>
    </source>
</reference>
<dbReference type="Pfam" id="PF08021">
    <property type="entry name" value="FAD_binding_9"/>
    <property type="match status" value="1"/>
</dbReference>
<dbReference type="PANTHER" id="PTHR30157:SF0">
    <property type="entry name" value="NADPH-DEPENDENT FERRIC-CHELATE REDUCTASE"/>
    <property type="match status" value="1"/>
</dbReference>
<sequence>MTPTTSSADRSERSGTTRIELLPVLGRRLLHVVRVETITPAYRRIVFTAANLGTEFPFRDFAPTDHVKLFFPDPRTGELVLPVVTDRGWEYPDGSGAPIFRDYTVRAVDPLRSELMIDFVLHDHGTAGRWASRARPGDVLGQLGPRGHVLHPLDYPRYVVAGDETALPAVARFIEEAPAGSHMTAVIEVADAAEEQPLDAADGLDLDLRWVHRDTAPISPAHSSALETALRTVDISPDEYIFVFVAGEATALTPIRRYLRRELGLPKEQVDVDGYWKRGVSNLDHHSEDSTGG</sequence>
<organism evidence="3 5">
    <name type="scientific">Brachybacterium saurashtrense</name>
    <dbReference type="NCBI Taxonomy" id="556288"/>
    <lineage>
        <taxon>Bacteria</taxon>
        <taxon>Bacillati</taxon>
        <taxon>Actinomycetota</taxon>
        <taxon>Actinomycetes</taxon>
        <taxon>Micrococcales</taxon>
        <taxon>Dermabacteraceae</taxon>
        <taxon>Brachybacterium</taxon>
    </lineage>
</organism>
<evidence type="ECO:0000313" key="5">
    <source>
        <dbReference type="Proteomes" id="UP000282185"/>
    </source>
</evidence>
<dbReference type="EMBL" id="QSWH01000002">
    <property type="protein sequence ID" value="RRR23796.1"/>
    <property type="molecule type" value="Genomic_DNA"/>
</dbReference>
<dbReference type="Proteomes" id="UP000282185">
    <property type="component" value="Unassembled WGS sequence"/>
</dbReference>
<dbReference type="AlphaFoldDB" id="A0A345YQ54"/>